<evidence type="ECO:0000259" key="3">
    <source>
        <dbReference type="SMART" id="SM00382"/>
    </source>
</evidence>
<proteinExistence type="predicted"/>
<dbReference type="Gene3D" id="3.40.50.300">
    <property type="entry name" value="P-loop containing nucleotide triphosphate hydrolases"/>
    <property type="match status" value="1"/>
</dbReference>
<dbReference type="PANTHER" id="PTHR20953:SF3">
    <property type="entry name" value="P-LOOP CONTAINING NUCLEOSIDE TRIPHOSPHATE HYDROLASES SUPERFAMILY PROTEIN"/>
    <property type="match status" value="1"/>
</dbReference>
<comment type="caution">
    <text evidence="4">The sequence shown here is derived from an EMBL/GenBank/DDBJ whole genome shotgun (WGS) entry which is preliminary data.</text>
</comment>
<sequence length="308" mass="33393">MDFMKVFLPNAVANAIEGIPSADRAKVEEIRIRINRPIEVTVRGAPLFLPYITKQEDADLLLQKISQHSIYAMDEELMRGYITIAGGHRVGLAGKVILEGGKVRAIRDVSSFNVRIAREKIGIAVPLIPFLHTKGSWAHTLIIGPPQTGKTTLLRDIARLISSGHDYGGLAARKVGIVDERSEIAGCVNGVPQLTFGNRVDVLDCCPKAEGIMMLIRSMSPDVIIADEIGRREDAEAIEEAVHSGIKIITTVHGGSLEEIRNRPTLNGIIGTRIFERYLILGRSKGPGTISQILDGAGTPLAGKVKVM</sequence>
<dbReference type="SMART" id="SM00382">
    <property type="entry name" value="AAA"/>
    <property type="match status" value="1"/>
</dbReference>
<dbReference type="PANTHER" id="PTHR20953">
    <property type="entry name" value="KINASE-RELATED"/>
    <property type="match status" value="1"/>
</dbReference>
<dbReference type="InterPro" id="IPR027417">
    <property type="entry name" value="P-loop_NTPase"/>
</dbReference>
<dbReference type="InterPro" id="IPR014217">
    <property type="entry name" value="Spore_III_AA"/>
</dbReference>
<keyword evidence="1" id="KW-0547">Nucleotide-binding</keyword>
<evidence type="ECO:0000256" key="2">
    <source>
        <dbReference type="ARBA" id="ARBA00022840"/>
    </source>
</evidence>
<dbReference type="OrthoDB" id="9768243at2"/>
<dbReference type="AlphaFoldDB" id="A0A3D8GL28"/>
<organism evidence="4 5">
    <name type="scientific">Neobacillus piezotolerans</name>
    <dbReference type="NCBI Taxonomy" id="2259171"/>
    <lineage>
        <taxon>Bacteria</taxon>
        <taxon>Bacillati</taxon>
        <taxon>Bacillota</taxon>
        <taxon>Bacilli</taxon>
        <taxon>Bacillales</taxon>
        <taxon>Bacillaceae</taxon>
        <taxon>Neobacillus</taxon>
    </lineage>
</organism>
<dbReference type="GO" id="GO:0005524">
    <property type="term" value="F:ATP binding"/>
    <property type="evidence" value="ECO:0007669"/>
    <property type="project" value="UniProtKB-KW"/>
</dbReference>
<dbReference type="Proteomes" id="UP000257144">
    <property type="component" value="Unassembled WGS sequence"/>
</dbReference>
<name>A0A3D8GL28_9BACI</name>
<protein>
    <submittedName>
        <fullName evidence="4">Stage III sporulation protein AA</fullName>
    </submittedName>
</protein>
<evidence type="ECO:0000256" key="1">
    <source>
        <dbReference type="ARBA" id="ARBA00022741"/>
    </source>
</evidence>
<dbReference type="NCBIfam" id="TIGR02858">
    <property type="entry name" value="spore_III_AA"/>
    <property type="match status" value="1"/>
</dbReference>
<gene>
    <name evidence="4" type="primary">spoIIIAA</name>
    <name evidence="4" type="ORF">DRW41_19640</name>
</gene>
<dbReference type="EMBL" id="QNQT01000013">
    <property type="protein sequence ID" value="RDU35160.1"/>
    <property type="molecule type" value="Genomic_DNA"/>
</dbReference>
<accession>A0A3D8GL28</accession>
<feature type="domain" description="AAA+ ATPase" evidence="3">
    <location>
        <begin position="136"/>
        <end position="276"/>
    </location>
</feature>
<dbReference type="Pfam" id="PF19568">
    <property type="entry name" value="Spore_III_AA"/>
    <property type="match status" value="1"/>
</dbReference>
<dbReference type="InterPro" id="IPR045735">
    <property type="entry name" value="Spore_III_AA_AAA+_ATPase"/>
</dbReference>
<reference evidence="4 5" key="1">
    <citation type="submission" date="2018-07" db="EMBL/GenBank/DDBJ databases">
        <title>Bacillus sp. YLB-04 draft genome sequence.</title>
        <authorList>
            <person name="Yu L."/>
            <person name="Tang X."/>
        </authorList>
    </citation>
    <scope>NUCLEOTIDE SEQUENCE [LARGE SCALE GENOMIC DNA]</scope>
    <source>
        <strain evidence="4 5">YLB-04</strain>
    </source>
</reference>
<evidence type="ECO:0000313" key="4">
    <source>
        <dbReference type="EMBL" id="RDU35160.1"/>
    </source>
</evidence>
<dbReference type="SUPFAM" id="SSF52540">
    <property type="entry name" value="P-loop containing nucleoside triphosphate hydrolases"/>
    <property type="match status" value="1"/>
</dbReference>
<dbReference type="RefSeq" id="WP_115453730.1">
    <property type="nucleotide sequence ID" value="NZ_QNQT01000013.1"/>
</dbReference>
<evidence type="ECO:0000313" key="5">
    <source>
        <dbReference type="Proteomes" id="UP000257144"/>
    </source>
</evidence>
<keyword evidence="2" id="KW-0067">ATP-binding</keyword>
<keyword evidence="5" id="KW-1185">Reference proteome</keyword>
<dbReference type="InterPro" id="IPR003593">
    <property type="entry name" value="AAA+_ATPase"/>
</dbReference>